<feature type="region of interest" description="Disordered" evidence="1">
    <location>
        <begin position="51"/>
        <end position="78"/>
    </location>
</feature>
<sequence length="89" mass="9443">MEPGRPAPVGRPDQAAGDLGLNAYDSRRGKLVKQNRDEGEKSSSPAVLAVIGDPEEGREAADGEIPLPEYASDSEDARVMRDLAKEPAV</sequence>
<comment type="caution">
    <text evidence="2">The sequence shown here is derived from an EMBL/GenBank/DDBJ whole genome shotgun (WGS) entry which is preliminary data.</text>
</comment>
<evidence type="ECO:0000313" key="3">
    <source>
        <dbReference type="Proteomes" id="UP000653644"/>
    </source>
</evidence>
<name>A0ABQ3CQ77_9ACTN</name>
<evidence type="ECO:0000313" key="2">
    <source>
        <dbReference type="EMBL" id="GHA33421.1"/>
    </source>
</evidence>
<proteinExistence type="predicted"/>
<protein>
    <submittedName>
        <fullName evidence="2">Uncharacterized protein</fullName>
    </submittedName>
</protein>
<reference evidence="3" key="1">
    <citation type="journal article" date="2019" name="Int. J. Syst. Evol. Microbiol.">
        <title>The Global Catalogue of Microorganisms (GCM) 10K type strain sequencing project: providing services to taxonomists for standard genome sequencing and annotation.</title>
        <authorList>
            <consortium name="The Broad Institute Genomics Platform"/>
            <consortium name="The Broad Institute Genome Sequencing Center for Infectious Disease"/>
            <person name="Wu L."/>
            <person name="Ma J."/>
        </authorList>
    </citation>
    <scope>NUCLEOTIDE SEQUENCE [LARGE SCALE GENOMIC DNA]</scope>
    <source>
        <strain evidence="3">JCM 4733</strain>
    </source>
</reference>
<evidence type="ECO:0000256" key="1">
    <source>
        <dbReference type="SAM" id="MobiDB-lite"/>
    </source>
</evidence>
<accession>A0ABQ3CQ77</accession>
<keyword evidence="3" id="KW-1185">Reference proteome</keyword>
<organism evidence="2 3">
    <name type="scientific">Streptomyces canarius</name>
    <dbReference type="NCBI Taxonomy" id="285453"/>
    <lineage>
        <taxon>Bacteria</taxon>
        <taxon>Bacillati</taxon>
        <taxon>Actinomycetota</taxon>
        <taxon>Actinomycetes</taxon>
        <taxon>Kitasatosporales</taxon>
        <taxon>Streptomycetaceae</taxon>
        <taxon>Streptomyces</taxon>
    </lineage>
</organism>
<dbReference type="EMBL" id="BMVN01000014">
    <property type="protein sequence ID" value="GHA33421.1"/>
    <property type="molecule type" value="Genomic_DNA"/>
</dbReference>
<feature type="region of interest" description="Disordered" evidence="1">
    <location>
        <begin position="1"/>
        <end position="25"/>
    </location>
</feature>
<gene>
    <name evidence="2" type="ORF">GCM10010345_42450</name>
</gene>
<dbReference type="Proteomes" id="UP000653644">
    <property type="component" value="Unassembled WGS sequence"/>
</dbReference>